<evidence type="ECO:0000259" key="1">
    <source>
        <dbReference type="SMART" id="SM00481"/>
    </source>
</evidence>
<dbReference type="InterPro" id="IPR003141">
    <property type="entry name" value="Pol/His_phosphatase_N"/>
</dbReference>
<dbReference type="GO" id="GO:0008408">
    <property type="term" value="F:3'-5' exonuclease activity"/>
    <property type="evidence" value="ECO:0007669"/>
    <property type="project" value="InterPro"/>
</dbReference>
<dbReference type="EMBL" id="CP045121">
    <property type="protein sequence ID" value="QIN77390.1"/>
    <property type="molecule type" value="Genomic_DNA"/>
</dbReference>
<dbReference type="SUPFAM" id="SSF89550">
    <property type="entry name" value="PHP domain-like"/>
    <property type="match status" value="1"/>
</dbReference>
<proteinExistence type="predicted"/>
<gene>
    <name evidence="2" type="ORF">GBA65_01440</name>
</gene>
<keyword evidence="3" id="KW-1185">Reference proteome</keyword>
<dbReference type="Proteomes" id="UP000502706">
    <property type="component" value="Chromosome"/>
</dbReference>
<name>A0A6G8PSH8_9ACTN</name>
<dbReference type="SMART" id="SM00481">
    <property type="entry name" value="POLIIIAc"/>
    <property type="match status" value="1"/>
</dbReference>
<dbReference type="PANTHER" id="PTHR32294">
    <property type="entry name" value="DNA POLYMERASE III SUBUNIT ALPHA"/>
    <property type="match status" value="1"/>
</dbReference>
<dbReference type="InterPro" id="IPR004013">
    <property type="entry name" value="PHP_dom"/>
</dbReference>
<protein>
    <submittedName>
        <fullName evidence="2">PHP domain-containing protein</fullName>
    </submittedName>
</protein>
<dbReference type="Gene3D" id="3.20.20.140">
    <property type="entry name" value="Metal-dependent hydrolases"/>
    <property type="match status" value="1"/>
</dbReference>
<dbReference type="RefSeq" id="WP_166395067.1">
    <property type="nucleotide sequence ID" value="NZ_CP045121.1"/>
</dbReference>
<dbReference type="Pfam" id="PF02811">
    <property type="entry name" value="PHP"/>
    <property type="match status" value="1"/>
</dbReference>
<evidence type="ECO:0000313" key="2">
    <source>
        <dbReference type="EMBL" id="QIN77390.1"/>
    </source>
</evidence>
<dbReference type="InterPro" id="IPR004805">
    <property type="entry name" value="DnaE2/DnaE/PolC"/>
</dbReference>
<reference evidence="2 3" key="1">
    <citation type="submission" date="2019-10" db="EMBL/GenBank/DDBJ databases">
        <title>Rubrobacter sp nov SCSIO 52915 isolated from a deep-sea sediment in the South China Sea.</title>
        <authorList>
            <person name="Chen R.W."/>
        </authorList>
    </citation>
    <scope>NUCLEOTIDE SEQUENCE [LARGE SCALE GENOMIC DNA]</scope>
    <source>
        <strain evidence="2 3">SCSIO 52915</strain>
    </source>
</reference>
<dbReference type="InterPro" id="IPR016195">
    <property type="entry name" value="Pol/histidinol_Pase-like"/>
</dbReference>
<accession>A0A6G8PSH8</accession>
<organism evidence="2 3">
    <name type="scientific">Rubrobacter marinus</name>
    <dbReference type="NCBI Taxonomy" id="2653852"/>
    <lineage>
        <taxon>Bacteria</taxon>
        <taxon>Bacillati</taxon>
        <taxon>Actinomycetota</taxon>
        <taxon>Rubrobacteria</taxon>
        <taxon>Rubrobacterales</taxon>
        <taxon>Rubrobacteraceae</taxon>
        <taxon>Rubrobacter</taxon>
    </lineage>
</organism>
<dbReference type="CDD" id="cd07431">
    <property type="entry name" value="PHP_PolIIIA"/>
    <property type="match status" value="1"/>
</dbReference>
<dbReference type="AlphaFoldDB" id="A0A6G8PSH8"/>
<dbReference type="KEGG" id="rmar:GBA65_01440"/>
<feature type="domain" description="Polymerase/histidinol phosphatase N-terminal" evidence="1">
    <location>
        <begin position="22"/>
        <end position="89"/>
    </location>
</feature>
<dbReference type="PANTHER" id="PTHR32294:SF4">
    <property type="entry name" value="ERROR-PRONE DNA POLYMERASE"/>
    <property type="match status" value="1"/>
</dbReference>
<evidence type="ECO:0000313" key="3">
    <source>
        <dbReference type="Proteomes" id="UP000502706"/>
    </source>
</evidence>
<dbReference type="GO" id="GO:0006260">
    <property type="term" value="P:DNA replication"/>
    <property type="evidence" value="ECO:0007669"/>
    <property type="project" value="InterPro"/>
</dbReference>
<sequence length="142" mass="14906">MVPRGDRGLSGRSPGADPGGFAHLHVRSGFSYGYGVATPEELVGAAAEMGMRSLALTDQNGLYGVPRFLRAATVGGVRAVVGAEVSVGFRGLLGHVVLLAEGMEGYRSLCRLVTRYRCSSAERRRPVCSLDDLLGHAGGWCA</sequence>